<dbReference type="SUPFAM" id="SSF53474">
    <property type="entry name" value="alpha/beta-Hydrolases"/>
    <property type="match status" value="1"/>
</dbReference>
<organism evidence="2 3">
    <name type="scientific">Globodera pallida</name>
    <name type="common">Potato cyst nematode worm</name>
    <name type="synonym">Heterodera pallida</name>
    <dbReference type="NCBI Taxonomy" id="36090"/>
    <lineage>
        <taxon>Eukaryota</taxon>
        <taxon>Metazoa</taxon>
        <taxon>Ecdysozoa</taxon>
        <taxon>Nematoda</taxon>
        <taxon>Chromadorea</taxon>
        <taxon>Rhabditida</taxon>
        <taxon>Tylenchina</taxon>
        <taxon>Tylenchomorpha</taxon>
        <taxon>Tylenchoidea</taxon>
        <taxon>Heteroderidae</taxon>
        <taxon>Heteroderinae</taxon>
        <taxon>Globodera</taxon>
    </lineage>
</organism>
<proteinExistence type="predicted"/>
<dbReference type="PANTHER" id="PTHR11200">
    <property type="entry name" value="INOSITOL 5-PHOSPHATASE"/>
    <property type="match status" value="1"/>
</dbReference>
<dbReference type="GO" id="GO:0046856">
    <property type="term" value="P:phosphatidylinositol dephosphorylation"/>
    <property type="evidence" value="ECO:0007669"/>
    <property type="project" value="InterPro"/>
</dbReference>
<dbReference type="WBParaSite" id="GPLIN_000774800">
    <property type="protein sequence ID" value="GPLIN_000774800"/>
    <property type="gene ID" value="GPLIN_000774800"/>
</dbReference>
<reference evidence="2" key="1">
    <citation type="submission" date="2013-12" db="EMBL/GenBank/DDBJ databases">
        <authorList>
            <person name="Aslett M."/>
        </authorList>
    </citation>
    <scope>NUCLEOTIDE SEQUENCE [LARGE SCALE GENOMIC DNA]</scope>
    <source>
        <strain evidence="2">Lindley</strain>
    </source>
</reference>
<dbReference type="InterPro" id="IPR000300">
    <property type="entry name" value="IPPc"/>
</dbReference>
<dbReference type="Gene3D" id="3.40.50.1820">
    <property type="entry name" value="alpha/beta hydrolase"/>
    <property type="match status" value="1"/>
</dbReference>
<accession>A0A183C4F4</accession>
<dbReference type="SMART" id="SM00128">
    <property type="entry name" value="IPPc"/>
    <property type="match status" value="1"/>
</dbReference>
<dbReference type="InterPro" id="IPR029058">
    <property type="entry name" value="AB_hydrolase_fold"/>
</dbReference>
<dbReference type="InterPro" id="IPR046985">
    <property type="entry name" value="IP5"/>
</dbReference>
<dbReference type="Gene3D" id="3.60.10.10">
    <property type="entry name" value="Endonuclease/exonuclease/phosphatase"/>
    <property type="match status" value="1"/>
</dbReference>
<feature type="domain" description="Inositol polyphosphate-related phosphatase" evidence="1">
    <location>
        <begin position="27"/>
        <end position="343"/>
    </location>
</feature>
<name>A0A183C4F4_GLOPA</name>
<dbReference type="SUPFAM" id="SSF56219">
    <property type="entry name" value="DNase I-like"/>
    <property type="match status" value="1"/>
</dbReference>
<protein>
    <submittedName>
        <fullName evidence="3">IPPc domain-containing protein</fullName>
    </submittedName>
</protein>
<dbReference type="GO" id="GO:0004439">
    <property type="term" value="F:phosphatidylinositol-4,5-bisphosphate 5-phosphatase activity"/>
    <property type="evidence" value="ECO:0007669"/>
    <property type="project" value="TreeGrafter"/>
</dbReference>
<keyword evidence="2" id="KW-1185">Reference proteome</keyword>
<reference evidence="3" key="3">
    <citation type="submission" date="2016-06" db="UniProtKB">
        <authorList>
            <consortium name="WormBaseParasite"/>
        </authorList>
    </citation>
    <scope>IDENTIFICATION</scope>
</reference>
<evidence type="ECO:0000313" key="3">
    <source>
        <dbReference type="WBParaSite" id="GPLIN_000774800"/>
    </source>
</evidence>
<reference evidence="2" key="2">
    <citation type="submission" date="2014-05" db="EMBL/GenBank/DDBJ databases">
        <title>The genome and life-stage specific transcriptomes of Globodera pallida elucidate key aspects of plant parasitism by a cyst nematode.</title>
        <authorList>
            <person name="Cotton J.A."/>
            <person name="Lilley C.J."/>
            <person name="Jones L.M."/>
            <person name="Kikuchi T."/>
            <person name="Reid A.J."/>
            <person name="Thorpe P."/>
            <person name="Tsai I.J."/>
            <person name="Beasley H."/>
            <person name="Blok V."/>
            <person name="Cock P.J.A."/>
            <person name="Van den Akker S.E."/>
            <person name="Holroyd N."/>
            <person name="Hunt M."/>
            <person name="Mantelin S."/>
            <person name="Naghra H."/>
            <person name="Pain A."/>
            <person name="Palomares-Rius J.E."/>
            <person name="Zarowiecki M."/>
            <person name="Berriman M."/>
            <person name="Jones J.T."/>
            <person name="Urwin P.E."/>
        </authorList>
    </citation>
    <scope>NUCLEOTIDE SEQUENCE [LARGE SCALE GENOMIC DNA]</scope>
    <source>
        <strain evidence="2">Lindley</strain>
    </source>
</reference>
<sequence length="463" mass="51271">MATDCVEEVQIEQKGLLGLLGVPPGARAVVVFAHGSGSGRLSPRNAHVAAELRRAGLGTFLLDLLTPQEELDRHNVFDIPLLAERLKLASEWLRSRPQTATLVQGYFGASTGAGAALMATAALTDTSAPIRAVVSRGGRPDLAMNVLDRVRAPTLLLVGGLDGPVIGMNERALDALVNCTQKELQIVPGATHLFEEPGTLDEVVRHAKVLLFFMFMFITEFRMEGIASSAQLILQLNALEGVGMQAELLQLRQSHDQLTKAQANRESFNEYTEAEIGFKPTYRILVGSGAYDPLRTPSWCDRILCSGDNEVFRIVNYSSCRCITLSDHFPVSAQFELDIGTEAQQGAQPLSWPLRVDHIPTWEEFIPLVCRIMIPSDCWTNWCTYRDWIGVYPDSLNSITRPLDWVYTLSCPIDDERRTGAGGRTLIVELQPLPNGHYRVGYFSARRKCLQALSNSFFVRRVE</sequence>
<evidence type="ECO:0000313" key="2">
    <source>
        <dbReference type="Proteomes" id="UP000050741"/>
    </source>
</evidence>
<dbReference type="AlphaFoldDB" id="A0A183C4F4"/>
<dbReference type="InterPro" id="IPR036691">
    <property type="entry name" value="Endo/exonu/phosph_ase_sf"/>
</dbReference>
<dbReference type="Pfam" id="PF22669">
    <property type="entry name" value="Exo_endo_phos2"/>
    <property type="match status" value="1"/>
</dbReference>
<dbReference type="Proteomes" id="UP000050741">
    <property type="component" value="Unassembled WGS sequence"/>
</dbReference>
<evidence type="ECO:0000259" key="1">
    <source>
        <dbReference type="SMART" id="SM00128"/>
    </source>
</evidence>